<name>A0A6C0HM31_9ZZZZ</name>
<evidence type="ECO:0000256" key="1">
    <source>
        <dbReference type="SAM" id="MobiDB-lite"/>
    </source>
</evidence>
<feature type="compositionally biased region" description="Basic residues" evidence="1">
    <location>
        <begin position="120"/>
        <end position="147"/>
    </location>
</feature>
<reference evidence="2" key="1">
    <citation type="journal article" date="2020" name="Nature">
        <title>Giant virus diversity and host interactions through global metagenomics.</title>
        <authorList>
            <person name="Schulz F."/>
            <person name="Roux S."/>
            <person name="Paez-Espino D."/>
            <person name="Jungbluth S."/>
            <person name="Walsh D.A."/>
            <person name="Denef V.J."/>
            <person name="McMahon K.D."/>
            <person name="Konstantinidis K.T."/>
            <person name="Eloe-Fadrosh E.A."/>
            <person name="Kyrpides N.C."/>
            <person name="Woyke T."/>
        </authorList>
    </citation>
    <scope>NUCLEOTIDE SEQUENCE</scope>
    <source>
        <strain evidence="2">GVMAG-M-3300023184-13</strain>
    </source>
</reference>
<organism evidence="2">
    <name type="scientific">viral metagenome</name>
    <dbReference type="NCBI Taxonomy" id="1070528"/>
    <lineage>
        <taxon>unclassified sequences</taxon>
        <taxon>metagenomes</taxon>
        <taxon>organismal metagenomes</taxon>
    </lineage>
</organism>
<evidence type="ECO:0000313" key="2">
    <source>
        <dbReference type="EMBL" id="QHT81430.1"/>
    </source>
</evidence>
<accession>A0A6C0HM31</accession>
<proteinExistence type="predicted"/>
<dbReference type="AlphaFoldDB" id="A0A6C0HM31"/>
<protein>
    <submittedName>
        <fullName evidence="2">Uncharacterized protein</fullName>
    </submittedName>
</protein>
<sequence length="147" mass="16017">MPLAVIRGAGKKSSSKQSKNAYRRKHMFKSGGAIYGFDLADKIGGQAARRSLYKTTDSDCPPGGVNDTSLGFSYNSSVKLQTGGTGCNANKQRVQTGSGCGCKGNSTRTPRNNLETQRGGSHKYRRTRSKKNKQSHKSHKSHRSRKH</sequence>
<feature type="compositionally biased region" description="Polar residues" evidence="1">
    <location>
        <begin position="104"/>
        <end position="119"/>
    </location>
</feature>
<feature type="region of interest" description="Disordered" evidence="1">
    <location>
        <begin position="1"/>
        <end position="22"/>
    </location>
</feature>
<dbReference type="EMBL" id="MN739982">
    <property type="protein sequence ID" value="QHT81430.1"/>
    <property type="molecule type" value="Genomic_DNA"/>
</dbReference>
<feature type="region of interest" description="Disordered" evidence="1">
    <location>
        <begin position="94"/>
        <end position="147"/>
    </location>
</feature>